<dbReference type="EMBL" id="JAZHOJ010000044">
    <property type="protein sequence ID" value="MFK7004796.1"/>
    <property type="molecule type" value="Genomic_DNA"/>
</dbReference>
<evidence type="ECO:0000313" key="2">
    <source>
        <dbReference type="Proteomes" id="UP001621713"/>
    </source>
</evidence>
<sequence>MDINELEKKVQDLNAWLLNPENLNHTDYKLKEHDRNYYVSKIIEIEELQLNTEEDE</sequence>
<proteinExistence type="predicted"/>
<evidence type="ECO:0008006" key="3">
    <source>
        <dbReference type="Google" id="ProtNLM"/>
    </source>
</evidence>
<name>A0ABW8PKE7_9FLAO</name>
<dbReference type="RefSeq" id="WP_163444947.1">
    <property type="nucleotide sequence ID" value="NZ_JAZHOJ010000044.1"/>
</dbReference>
<accession>A0ABW8PKE7</accession>
<organism evidence="1 2">
    <name type="scientific">Flavobacterium covae</name>
    <dbReference type="NCBI Taxonomy" id="2906076"/>
    <lineage>
        <taxon>Bacteria</taxon>
        <taxon>Pseudomonadati</taxon>
        <taxon>Bacteroidota</taxon>
        <taxon>Flavobacteriia</taxon>
        <taxon>Flavobacteriales</taxon>
        <taxon>Flavobacteriaceae</taxon>
        <taxon>Flavobacterium</taxon>
    </lineage>
</organism>
<protein>
    <recommendedName>
        <fullName evidence="3">Phage protein</fullName>
    </recommendedName>
</protein>
<gene>
    <name evidence="1" type="ORF">V3467_13200</name>
</gene>
<dbReference type="Proteomes" id="UP001621713">
    <property type="component" value="Unassembled WGS sequence"/>
</dbReference>
<evidence type="ECO:0000313" key="1">
    <source>
        <dbReference type="EMBL" id="MFK7004796.1"/>
    </source>
</evidence>
<reference evidence="1 2" key="1">
    <citation type="submission" date="2024-02" db="EMBL/GenBank/DDBJ databases">
        <title>Comparative Genomic Analysis of Flavobacterium Species Causing Columnaris Disease of Freshwater Fish in Thailand: Insights into Virulence and Resistance Mechanisms.</title>
        <authorList>
            <person name="Nguyen D."/>
            <person name="Chokmangmeepisarn P."/>
            <person name="Khianchaikhan K."/>
            <person name="Morishita M."/>
            <person name="Bunnoy A."/>
            <person name="Rodkhum C."/>
        </authorList>
    </citation>
    <scope>NUCLEOTIDE SEQUENCE [LARGE SCALE GENOMIC DNA]</scope>
    <source>
        <strain evidence="1 2">PCBSB2203</strain>
    </source>
</reference>
<keyword evidence="2" id="KW-1185">Reference proteome</keyword>
<comment type="caution">
    <text evidence="1">The sequence shown here is derived from an EMBL/GenBank/DDBJ whole genome shotgun (WGS) entry which is preliminary data.</text>
</comment>